<dbReference type="InterPro" id="IPR004839">
    <property type="entry name" value="Aminotransferase_I/II_large"/>
</dbReference>
<dbReference type="GO" id="GO:0009094">
    <property type="term" value="P:L-phenylalanine biosynthetic process"/>
    <property type="evidence" value="ECO:0007669"/>
    <property type="project" value="InterPro"/>
</dbReference>
<evidence type="ECO:0000256" key="3">
    <source>
        <dbReference type="ARBA" id="ARBA00022576"/>
    </source>
</evidence>
<dbReference type="Pfam" id="PF00155">
    <property type="entry name" value="Aminotran_1_2"/>
    <property type="match status" value="1"/>
</dbReference>
<dbReference type="SUPFAM" id="SSF55021">
    <property type="entry name" value="ACT-like"/>
    <property type="match status" value="1"/>
</dbReference>
<dbReference type="InterPro" id="IPR003099">
    <property type="entry name" value="Prephen_DH"/>
</dbReference>
<dbReference type="SUPFAM" id="SSF53850">
    <property type="entry name" value="Periplasmic binding protein-like II"/>
    <property type="match status" value="1"/>
</dbReference>
<dbReference type="GO" id="GO:0070403">
    <property type="term" value="F:NAD+ binding"/>
    <property type="evidence" value="ECO:0007669"/>
    <property type="project" value="InterPro"/>
</dbReference>
<organism evidence="11 12">
    <name type="scientific">Albugo candida</name>
    <dbReference type="NCBI Taxonomy" id="65357"/>
    <lineage>
        <taxon>Eukaryota</taxon>
        <taxon>Sar</taxon>
        <taxon>Stramenopiles</taxon>
        <taxon>Oomycota</taxon>
        <taxon>Peronosporomycetes</taxon>
        <taxon>Albuginales</taxon>
        <taxon>Albuginaceae</taxon>
        <taxon>Albugo</taxon>
    </lineage>
</organism>
<evidence type="ECO:0000256" key="5">
    <source>
        <dbReference type="ARBA" id="ARBA00022898"/>
    </source>
</evidence>
<dbReference type="STRING" id="65357.A0A024GK54"/>
<keyword evidence="6" id="KW-0560">Oxidoreductase</keyword>
<dbReference type="InterPro" id="IPR015421">
    <property type="entry name" value="PyrdxlP-dep_Trfase_major"/>
</dbReference>
<dbReference type="EMBL" id="CAIX01000138">
    <property type="protein sequence ID" value="CCI46714.1"/>
    <property type="molecule type" value="Genomic_DNA"/>
</dbReference>
<dbReference type="CDD" id="cd04905">
    <property type="entry name" value="ACT_CM-PDT"/>
    <property type="match status" value="1"/>
</dbReference>
<dbReference type="InterPro" id="IPR008927">
    <property type="entry name" value="6-PGluconate_DH-like_C_sf"/>
</dbReference>
<dbReference type="InterPro" id="IPR004838">
    <property type="entry name" value="NHTrfase_class1_PyrdxlP-BS"/>
</dbReference>
<dbReference type="GO" id="GO:0033854">
    <property type="term" value="F:glutamate-prephenate aminotransferase activity"/>
    <property type="evidence" value="ECO:0007669"/>
    <property type="project" value="UniProtKB-ARBA"/>
</dbReference>
<dbReference type="PROSITE" id="PS00857">
    <property type="entry name" value="PREPHENATE_DEHYDR_1"/>
    <property type="match status" value="1"/>
</dbReference>
<dbReference type="InterPro" id="IPR046826">
    <property type="entry name" value="PDH_N"/>
</dbReference>
<evidence type="ECO:0008006" key="13">
    <source>
        <dbReference type="Google" id="ProtNLM"/>
    </source>
</evidence>
<dbReference type="GO" id="GO:0033853">
    <property type="term" value="F:aspartate-prephenate aminotransferase activity"/>
    <property type="evidence" value="ECO:0007669"/>
    <property type="project" value="UniProtKB-ARBA"/>
</dbReference>
<dbReference type="PROSITE" id="PS51171">
    <property type="entry name" value="PREPHENATE_DEHYDR_3"/>
    <property type="match status" value="1"/>
</dbReference>
<evidence type="ECO:0000259" key="10">
    <source>
        <dbReference type="PROSITE" id="PS51176"/>
    </source>
</evidence>
<dbReference type="AlphaFoldDB" id="A0A024GK54"/>
<keyword evidence="5" id="KW-0663">Pyridoxal phosphate</keyword>
<evidence type="ECO:0000256" key="8">
    <source>
        <dbReference type="ARBA" id="ARBA00029440"/>
    </source>
</evidence>
<sequence length="1039" mass="115254">MKPVNVSYQGVSGAFSEKAIRESLGPSPYVTATGYPTFEKTFEAVQIGEMDFAVLPIENSLGGSIHANYDLLLKYDLVIVGEYDLRVEHCLLAMPGVTKEHIKSVISHPQALAQCAHYISTLNDDVVPCAEYDTAGSAKKVAQHRLMDTAAIASDLAAETYGLTVLERNIEDDAGNFTRFLLLTKQMTPNQRAIREEEVPETEFKTSLVFSFADDNKQGQLYKVLSAFSLREIDLCKIESRPWGYTATQRLLASNGANLDAPDRRKYKYLFYTDVIGHEQDENIVNALRHVREICHFVRVLGSYPTHGGLSSCVRQQLLAAGCSINDHGNALSRANSSGPLRKLRIGVYGFGNFGQFLTKTLAKYHHIQVTSRGDYSAQARDMGAIFYPCSNQSEIERFLKGIDILILSVSILSFESVLHSISPSLLVDIVLVDVLSVKTHPKRIMMEHAPSSCSILCTHPMFGPESGKYSWRSLPMMFDKVRVVSPEHDAAISSFLRVFETEMCRMLEMTCELHDEIAASTQFLTHLTGRILGVQGLGHTCLDTRGYKSLVRLVDDTCKDSLDLFRGLYMFNPNSERQIQQFKHSLEDIEKLLRGPAKTSKECSSSTRFYGPTNPLLNKVKAAQTVVIHGITKQLEAEGKTVYSLCVGEPDFLPDARVLAAGAKAFQDGKMKYPALTGVLELRKLIAKYLKLSKGVEYNPESQILISNGAKQSVFQSLFCMCKPGDQVLIPAPYWVSYPEMVKLVQAEPIILETTIENNYLIDPEALEEKLTLNPRIRILILCNPSNPAGTLHEPHHISAIANVLNKPQFQHVVVISDEIYEQLVYQDATENVLRLHQCFASLPGMYERTIVINGFSKSHAMPGLRLGYMAASKSIVQACAKVQGQLTSGASSVGQLAACEAMHLELEAVQDPASVPRITSTLSLMDEKRSFVIKCLNELPHIRYVHPTAAFYVFLDFSWYFDGKYASVRASPSTLIESCDDFCKYLLQEYHTAVVPGSAFGILHGIRISYATSLEILGKALSSLRSALESLQVANAN</sequence>
<dbReference type="InterPro" id="IPR018528">
    <property type="entry name" value="Preph_deHydtase_CS"/>
</dbReference>
<evidence type="ECO:0000256" key="6">
    <source>
        <dbReference type="ARBA" id="ARBA00023002"/>
    </source>
</evidence>
<dbReference type="OrthoDB" id="2414662at2759"/>
<dbReference type="GO" id="GO:0006571">
    <property type="term" value="P:tyrosine biosynthetic process"/>
    <property type="evidence" value="ECO:0007669"/>
    <property type="project" value="InterPro"/>
</dbReference>
<dbReference type="InterPro" id="IPR036291">
    <property type="entry name" value="NAD(P)-bd_dom_sf"/>
</dbReference>
<dbReference type="Pfam" id="PF00800">
    <property type="entry name" value="PDT"/>
    <property type="match status" value="1"/>
</dbReference>
<dbReference type="InterPro" id="IPR015422">
    <property type="entry name" value="PyrdxlP-dep_Trfase_small"/>
</dbReference>
<dbReference type="PROSITE" id="PS51176">
    <property type="entry name" value="PDH_ADH"/>
    <property type="match status" value="1"/>
</dbReference>
<dbReference type="InterPro" id="IPR001086">
    <property type="entry name" value="Preph_deHydtase"/>
</dbReference>
<dbReference type="InterPro" id="IPR045865">
    <property type="entry name" value="ACT-like_dom_sf"/>
</dbReference>
<keyword evidence="7" id="KW-0028">Amino-acid biosynthesis</keyword>
<dbReference type="Gene3D" id="3.30.70.260">
    <property type="match status" value="1"/>
</dbReference>
<dbReference type="Gene3D" id="3.40.640.10">
    <property type="entry name" value="Type I PLP-dependent aspartate aminotransferase-like (Major domain)"/>
    <property type="match status" value="1"/>
</dbReference>
<evidence type="ECO:0000256" key="7">
    <source>
        <dbReference type="ARBA" id="ARBA00023141"/>
    </source>
</evidence>
<evidence type="ECO:0000256" key="1">
    <source>
        <dbReference type="ARBA" id="ARBA00001933"/>
    </source>
</evidence>
<dbReference type="GO" id="GO:0004665">
    <property type="term" value="F:prephenate dehydrogenase (NADP+) activity"/>
    <property type="evidence" value="ECO:0007669"/>
    <property type="project" value="InterPro"/>
</dbReference>
<comment type="pathway">
    <text evidence="8">Amino-acid biosynthesis.</text>
</comment>
<dbReference type="PROSITE" id="PS00105">
    <property type="entry name" value="AA_TRANSFER_CLASS_1"/>
    <property type="match status" value="1"/>
</dbReference>
<comment type="cofactor">
    <cofactor evidence="1">
        <name>pyridoxal 5'-phosphate</name>
        <dbReference type="ChEBI" id="CHEBI:597326"/>
    </cofactor>
</comment>
<accession>A0A024GK54</accession>
<dbReference type="PANTHER" id="PTHR46383:SF1">
    <property type="entry name" value="ASPARTATE AMINOTRANSFERASE"/>
    <property type="match status" value="1"/>
</dbReference>
<dbReference type="GO" id="GO:0008977">
    <property type="term" value="F:prephenate dehydrogenase (NAD+) activity"/>
    <property type="evidence" value="ECO:0007669"/>
    <property type="project" value="InterPro"/>
</dbReference>
<dbReference type="Gene3D" id="3.40.50.720">
    <property type="entry name" value="NAD(P)-binding Rossmann-like Domain"/>
    <property type="match status" value="1"/>
</dbReference>
<dbReference type="Gene3D" id="3.90.1150.10">
    <property type="entry name" value="Aspartate Aminotransferase, domain 1"/>
    <property type="match status" value="1"/>
</dbReference>
<proteinExistence type="inferred from homology"/>
<keyword evidence="7" id="KW-0057">Aromatic amino acid biosynthesis</keyword>
<dbReference type="CDD" id="cd13631">
    <property type="entry name" value="PBP2_Ct-PDT_like"/>
    <property type="match status" value="1"/>
</dbReference>
<evidence type="ECO:0000256" key="2">
    <source>
        <dbReference type="ARBA" id="ARBA00007441"/>
    </source>
</evidence>
<dbReference type="SUPFAM" id="SSF48179">
    <property type="entry name" value="6-phosphogluconate dehydrogenase C-terminal domain-like"/>
    <property type="match status" value="1"/>
</dbReference>
<comment type="caution">
    <text evidence="11">The sequence shown here is derived from an EMBL/GenBank/DDBJ whole genome shotgun (WGS) entry which is preliminary data.</text>
</comment>
<evidence type="ECO:0000313" key="12">
    <source>
        <dbReference type="Proteomes" id="UP000053237"/>
    </source>
</evidence>
<dbReference type="CDD" id="cd00609">
    <property type="entry name" value="AAT_like"/>
    <property type="match status" value="1"/>
</dbReference>
<feature type="domain" description="Prephenate dehydratase" evidence="9">
    <location>
        <begin position="5"/>
        <end position="185"/>
    </location>
</feature>
<dbReference type="InterPro" id="IPR059064">
    <property type="entry name" value="TYRAAT2_C"/>
</dbReference>
<dbReference type="SUPFAM" id="SSF53383">
    <property type="entry name" value="PLP-dependent transferases"/>
    <property type="match status" value="1"/>
</dbReference>
<dbReference type="Pfam" id="PF02153">
    <property type="entry name" value="PDH_N"/>
    <property type="match status" value="1"/>
</dbReference>
<dbReference type="GO" id="GO:0004664">
    <property type="term" value="F:prephenate dehydratase activity"/>
    <property type="evidence" value="ECO:0007669"/>
    <property type="project" value="InterPro"/>
</dbReference>
<feature type="domain" description="Prephenate/arogenate dehydrogenase" evidence="10">
    <location>
        <begin position="344"/>
        <end position="628"/>
    </location>
</feature>
<evidence type="ECO:0000313" key="11">
    <source>
        <dbReference type="EMBL" id="CCI46714.1"/>
    </source>
</evidence>
<gene>
    <name evidence="11" type="ORF">BN9_076690</name>
</gene>
<dbReference type="InterPro" id="IPR050596">
    <property type="entry name" value="AspAT/PAT-like"/>
</dbReference>
<dbReference type="Pfam" id="PF26213">
    <property type="entry name" value="TYRAAT1_C"/>
    <property type="match status" value="1"/>
</dbReference>
<reference evidence="11 12" key="1">
    <citation type="submission" date="2012-05" db="EMBL/GenBank/DDBJ databases">
        <title>Recombination and specialization in a pathogen metapopulation.</title>
        <authorList>
            <person name="Gardiner A."/>
            <person name="Kemen E."/>
            <person name="Schultz-Larsen T."/>
            <person name="MacLean D."/>
            <person name="Van Oosterhout C."/>
            <person name="Jones J.D.G."/>
        </authorList>
    </citation>
    <scope>NUCLEOTIDE SEQUENCE [LARGE SCALE GENOMIC DNA]</scope>
    <source>
        <strain evidence="11 12">Ac Nc2</strain>
    </source>
</reference>
<dbReference type="GO" id="GO:0030170">
    <property type="term" value="F:pyridoxal phosphate binding"/>
    <property type="evidence" value="ECO:0007669"/>
    <property type="project" value="InterPro"/>
</dbReference>
<dbReference type="FunFam" id="3.40.640.10:FF:000033">
    <property type="entry name" value="Aspartate aminotransferase"/>
    <property type="match status" value="1"/>
</dbReference>
<keyword evidence="4" id="KW-0808">Transferase</keyword>
<dbReference type="InParanoid" id="A0A024GK54"/>
<name>A0A024GK54_9STRA</name>
<dbReference type="Gene3D" id="3.40.190.10">
    <property type="entry name" value="Periplasmic binding protein-like II"/>
    <property type="match status" value="2"/>
</dbReference>
<dbReference type="SUPFAM" id="SSF51735">
    <property type="entry name" value="NAD(P)-binding Rossmann-fold domains"/>
    <property type="match status" value="1"/>
</dbReference>
<keyword evidence="3" id="KW-0032">Aminotransferase</keyword>
<comment type="similarity">
    <text evidence="2">Belongs to the class-I pyridoxal-phosphate-dependent aminotransferase family.</text>
</comment>
<evidence type="ECO:0000259" key="9">
    <source>
        <dbReference type="PROSITE" id="PS51171"/>
    </source>
</evidence>
<dbReference type="Proteomes" id="UP000053237">
    <property type="component" value="Unassembled WGS sequence"/>
</dbReference>
<dbReference type="PANTHER" id="PTHR46383">
    <property type="entry name" value="ASPARTATE AMINOTRANSFERASE"/>
    <property type="match status" value="1"/>
</dbReference>
<keyword evidence="12" id="KW-1185">Reference proteome</keyword>
<evidence type="ECO:0000256" key="4">
    <source>
        <dbReference type="ARBA" id="ARBA00022679"/>
    </source>
</evidence>
<dbReference type="InterPro" id="IPR015424">
    <property type="entry name" value="PyrdxlP-dep_Trfase"/>
</dbReference>
<protein>
    <recommendedName>
        <fullName evidence="13">Prephenate dehydratase domain-containing protein</fullName>
    </recommendedName>
</protein>